<dbReference type="AlphaFoldDB" id="A0A165GZQ5"/>
<keyword evidence="1" id="KW-0812">Transmembrane</keyword>
<name>A0A165GZQ5_9BACL</name>
<sequence length="76" mass="8589">MDIWLWPTIAVSLLILAIGLASFRRMDRTVAETENGEDQIADEVRDHPYALNPILIVIAVSAVFIGFVIFYYAVTY</sequence>
<dbReference type="RefSeq" id="WP_063179657.1">
    <property type="nucleotide sequence ID" value="NZ_LQNT01000009.1"/>
</dbReference>
<keyword evidence="1" id="KW-0472">Membrane</keyword>
<dbReference type="EMBL" id="LQNT01000009">
    <property type="protein sequence ID" value="KZE38309.1"/>
    <property type="molecule type" value="Genomic_DNA"/>
</dbReference>
<proteinExistence type="predicted"/>
<dbReference type="OrthoDB" id="2454818at2"/>
<protein>
    <recommendedName>
        <fullName evidence="4">Short-chain dehydrogenase</fullName>
    </recommendedName>
</protein>
<feature type="transmembrane region" description="Helical" evidence="1">
    <location>
        <begin position="54"/>
        <end position="74"/>
    </location>
</feature>
<keyword evidence="1" id="KW-1133">Transmembrane helix</keyword>
<evidence type="ECO:0000256" key="1">
    <source>
        <dbReference type="SAM" id="Phobius"/>
    </source>
</evidence>
<organism evidence="2 3">
    <name type="scientific">Bhargavaea cecembensis</name>
    <dbReference type="NCBI Taxonomy" id="394098"/>
    <lineage>
        <taxon>Bacteria</taxon>
        <taxon>Bacillati</taxon>
        <taxon>Bacillota</taxon>
        <taxon>Bacilli</taxon>
        <taxon>Bacillales</taxon>
        <taxon>Caryophanaceae</taxon>
        <taxon>Bhargavaea</taxon>
    </lineage>
</organism>
<evidence type="ECO:0008006" key="4">
    <source>
        <dbReference type="Google" id="ProtNLM"/>
    </source>
</evidence>
<accession>A0A165GZQ5</accession>
<comment type="caution">
    <text evidence="2">The sequence shown here is derived from an EMBL/GenBank/DDBJ whole genome shotgun (WGS) entry which is preliminary data.</text>
</comment>
<evidence type="ECO:0000313" key="2">
    <source>
        <dbReference type="EMBL" id="KZE38309.1"/>
    </source>
</evidence>
<gene>
    <name evidence="2" type="ORF">AV656_05160</name>
</gene>
<evidence type="ECO:0000313" key="3">
    <source>
        <dbReference type="Proteomes" id="UP000076490"/>
    </source>
</evidence>
<feature type="transmembrane region" description="Helical" evidence="1">
    <location>
        <begin position="6"/>
        <end position="23"/>
    </location>
</feature>
<dbReference type="Proteomes" id="UP000076490">
    <property type="component" value="Unassembled WGS sequence"/>
</dbReference>
<reference evidence="2 3" key="1">
    <citation type="submission" date="2016-01" db="EMBL/GenBank/DDBJ databases">
        <title>Whole genome sequencing of Bhargavaea cecembensis T14.</title>
        <authorList>
            <person name="Hong K.W."/>
        </authorList>
    </citation>
    <scope>NUCLEOTIDE SEQUENCE [LARGE SCALE GENOMIC DNA]</scope>
    <source>
        <strain evidence="2 3">T14</strain>
    </source>
</reference>